<evidence type="ECO:0000313" key="3">
    <source>
        <dbReference type="EMBL" id="GBP10678.1"/>
    </source>
</evidence>
<dbReference type="EMBL" id="BGZK01000042">
    <property type="protein sequence ID" value="GBP10678.1"/>
    <property type="molecule type" value="Genomic_DNA"/>
</dbReference>
<accession>A0A4C1TB57</accession>
<dbReference type="STRING" id="151549.A0A4C1TB57"/>
<name>A0A4C1TB57_EUMVA</name>
<evidence type="ECO:0000256" key="2">
    <source>
        <dbReference type="SAM" id="MobiDB-lite"/>
    </source>
</evidence>
<keyword evidence="4" id="KW-1185">Reference proteome</keyword>
<comment type="caution">
    <text evidence="3">The sequence shown here is derived from an EMBL/GenBank/DDBJ whole genome shotgun (WGS) entry which is preliminary data.</text>
</comment>
<dbReference type="OrthoDB" id="7398656at2759"/>
<gene>
    <name evidence="3" type="ORF">EVAR_6246_1</name>
</gene>
<sequence length="282" mass="30543">MMEKRCYYLYSMSIQSDVSYLRNNCELAHNAAAACSVVLDTLQKEKEQLRQRKEAEERLAAQNEFLRTSLRGSHKLQALEQNAPPPAQGAFDNDAYEDDAPDSDGSAHHLYKIIGVNYSIGIVPFVRINHGSPAIGPAPLAHHCPARAPLVGLAIKMASEGTLNDRRQRTVTTSDDGLNVLAEPRSGVEYAEVCTTLSRIQSALSAAGEPVLAARAASAAALLGPQLKTALATRAAVLAATRADRSALPAPYTHRATDRLKNVIIFSEYFAQDILLSFLTTE</sequence>
<protein>
    <submittedName>
        <fullName evidence="3">Uncharacterized protein</fullName>
    </submittedName>
</protein>
<feature type="coiled-coil region" evidence="1">
    <location>
        <begin position="32"/>
        <end position="62"/>
    </location>
</feature>
<organism evidence="3 4">
    <name type="scientific">Eumeta variegata</name>
    <name type="common">Bagworm moth</name>
    <name type="synonym">Eumeta japonica</name>
    <dbReference type="NCBI Taxonomy" id="151549"/>
    <lineage>
        <taxon>Eukaryota</taxon>
        <taxon>Metazoa</taxon>
        <taxon>Ecdysozoa</taxon>
        <taxon>Arthropoda</taxon>
        <taxon>Hexapoda</taxon>
        <taxon>Insecta</taxon>
        <taxon>Pterygota</taxon>
        <taxon>Neoptera</taxon>
        <taxon>Endopterygota</taxon>
        <taxon>Lepidoptera</taxon>
        <taxon>Glossata</taxon>
        <taxon>Ditrysia</taxon>
        <taxon>Tineoidea</taxon>
        <taxon>Psychidae</taxon>
        <taxon>Oiketicinae</taxon>
        <taxon>Eumeta</taxon>
    </lineage>
</organism>
<proteinExistence type="predicted"/>
<dbReference type="AlphaFoldDB" id="A0A4C1TB57"/>
<keyword evidence="1" id="KW-0175">Coiled coil</keyword>
<feature type="region of interest" description="Disordered" evidence="2">
    <location>
        <begin position="82"/>
        <end position="103"/>
    </location>
</feature>
<reference evidence="3 4" key="1">
    <citation type="journal article" date="2019" name="Commun. Biol.">
        <title>The bagworm genome reveals a unique fibroin gene that provides high tensile strength.</title>
        <authorList>
            <person name="Kono N."/>
            <person name="Nakamura H."/>
            <person name="Ohtoshi R."/>
            <person name="Tomita M."/>
            <person name="Numata K."/>
            <person name="Arakawa K."/>
        </authorList>
    </citation>
    <scope>NUCLEOTIDE SEQUENCE [LARGE SCALE GENOMIC DNA]</scope>
</reference>
<evidence type="ECO:0000256" key="1">
    <source>
        <dbReference type="SAM" id="Coils"/>
    </source>
</evidence>
<dbReference type="Proteomes" id="UP000299102">
    <property type="component" value="Unassembled WGS sequence"/>
</dbReference>
<evidence type="ECO:0000313" key="4">
    <source>
        <dbReference type="Proteomes" id="UP000299102"/>
    </source>
</evidence>